<dbReference type="OrthoDB" id="1094230at2"/>
<dbReference type="EMBL" id="VCDI01000006">
    <property type="protein sequence ID" value="TLU71532.1"/>
    <property type="molecule type" value="Genomic_DNA"/>
</dbReference>
<dbReference type="InterPro" id="IPR050585">
    <property type="entry name" value="Xaa-Pro_dipeptidyl-ppase/CocE"/>
</dbReference>
<dbReference type="SUPFAM" id="SSF82171">
    <property type="entry name" value="DPP6 N-terminal domain-like"/>
    <property type="match status" value="1"/>
</dbReference>
<dbReference type="RefSeq" id="WP_138327169.1">
    <property type="nucleotide sequence ID" value="NZ_VCDI01000006.1"/>
</dbReference>
<dbReference type="SUPFAM" id="SSF53474">
    <property type="entry name" value="alpha/beta-Hydrolases"/>
    <property type="match status" value="1"/>
</dbReference>
<name>A0A5R9J1U9_9PROT</name>
<comment type="caution">
    <text evidence="2">The sequence shown here is derived from an EMBL/GenBank/DDBJ whole genome shotgun (WGS) entry which is preliminary data.</text>
</comment>
<dbReference type="GO" id="GO:0006508">
    <property type="term" value="P:proteolysis"/>
    <property type="evidence" value="ECO:0007669"/>
    <property type="project" value="InterPro"/>
</dbReference>
<organism evidence="2 3">
    <name type="scientific">Lichenicoccus roseus</name>
    <dbReference type="NCBI Taxonomy" id="2683649"/>
    <lineage>
        <taxon>Bacteria</taxon>
        <taxon>Pseudomonadati</taxon>
        <taxon>Pseudomonadota</taxon>
        <taxon>Alphaproteobacteria</taxon>
        <taxon>Acetobacterales</taxon>
        <taxon>Acetobacteraceae</taxon>
        <taxon>Lichenicoccus</taxon>
    </lineage>
</organism>
<accession>A0A5R9J1U9</accession>
<dbReference type="Gene3D" id="3.40.50.1820">
    <property type="entry name" value="alpha/beta hydrolase"/>
    <property type="match status" value="1"/>
</dbReference>
<dbReference type="InterPro" id="IPR001375">
    <property type="entry name" value="Peptidase_S9_cat"/>
</dbReference>
<dbReference type="InterPro" id="IPR011042">
    <property type="entry name" value="6-blade_b-propeller_TolB-like"/>
</dbReference>
<dbReference type="Gene3D" id="2.120.10.30">
    <property type="entry name" value="TolB, C-terminal domain"/>
    <property type="match status" value="1"/>
</dbReference>
<feature type="domain" description="Peptidase S9 prolyl oligopeptidase catalytic" evidence="1">
    <location>
        <begin position="440"/>
        <end position="646"/>
    </location>
</feature>
<dbReference type="PANTHER" id="PTHR43056">
    <property type="entry name" value="PEPTIDASE S9 PROLYL OLIGOPEPTIDASE"/>
    <property type="match status" value="1"/>
</dbReference>
<evidence type="ECO:0000313" key="2">
    <source>
        <dbReference type="EMBL" id="TLU71532.1"/>
    </source>
</evidence>
<dbReference type="AlphaFoldDB" id="A0A5R9J1U9"/>
<protein>
    <submittedName>
        <fullName evidence="2">S9 family peptidase</fullName>
    </submittedName>
</protein>
<sequence>MSNSGIDATAGLRQPAACGSWTSPFRLETVAGTLRGLSSLRADESTLYWLESRPDQGRTVLCRCEAGEVAAQDVTPDEFDIGSRVHEYGGGAYAVQDGRIAFSRRTDGAVWLLEPDQPPRCLVAASGLRYADLQFTPDGHDLVAVREDHRGGDGHPLATIVLLSLDRAGCPAPEGEILVEGPDFLSSPRLSPDGQRLAWIEWDHPFMPWERTRLRTAVLARDAGVRTLVERHCVAGADRAEALLQPLFSPDGVLHACSDRTGWWNIYRAEAEGLVAVCPMRREIGVPPWIFGQRSYGFLPDGSLIAAVIEDGRCGAFRLAGGTADALPIGAVVECPTVLVAGSGAIALGWVGAGATDPAAVMRGPMVGPGHSLAQAHELAVDEADVSVAEVLHYPGAGGGTGHAFFYPPANSRFRVPDDERPPLMVIVHGGPTGMTSDALSLRVQWWTSRGIAVLDVNYCGSTGFGRAYREALDGAWGVADVDDCVAACDALVTAGRVDAERIAIRGSSAGGFTVLAALTQSRRFGAGTCIYGIGDLASLARDTHKFEAHYLDRLVGPLPEAAATYEARSPINHLDRLGCPVIFFHGTEDRVVPIAQARMMAQAMRERGIPHALHEFEGEGHGFRRADSMRRLLALEFAFYGELFGFTPASTA</sequence>
<proteinExistence type="predicted"/>
<dbReference type="GO" id="GO:0008236">
    <property type="term" value="F:serine-type peptidase activity"/>
    <property type="evidence" value="ECO:0007669"/>
    <property type="project" value="InterPro"/>
</dbReference>
<dbReference type="Proteomes" id="UP000305654">
    <property type="component" value="Unassembled WGS sequence"/>
</dbReference>
<dbReference type="InterPro" id="IPR029058">
    <property type="entry name" value="AB_hydrolase_fold"/>
</dbReference>
<keyword evidence="3" id="KW-1185">Reference proteome</keyword>
<dbReference type="Pfam" id="PF00326">
    <property type="entry name" value="Peptidase_S9"/>
    <property type="match status" value="1"/>
</dbReference>
<evidence type="ECO:0000259" key="1">
    <source>
        <dbReference type="Pfam" id="PF00326"/>
    </source>
</evidence>
<reference evidence="2 3" key="1">
    <citation type="submission" date="2019-05" db="EMBL/GenBank/DDBJ databases">
        <authorList>
            <person name="Pankratov T."/>
            <person name="Grouzdev D."/>
        </authorList>
    </citation>
    <scope>NUCLEOTIDE SEQUENCE [LARGE SCALE GENOMIC DNA]</scope>
    <source>
        <strain evidence="2 3">KEBCLARHB70R</strain>
    </source>
</reference>
<dbReference type="PANTHER" id="PTHR43056:SF5">
    <property type="entry name" value="PEPTIDASE S9 PROLYL OLIGOPEPTIDASE CATALYTIC DOMAIN-CONTAINING PROTEIN"/>
    <property type="match status" value="1"/>
</dbReference>
<gene>
    <name evidence="2" type="ORF">FE263_16760</name>
</gene>
<evidence type="ECO:0000313" key="3">
    <source>
        <dbReference type="Proteomes" id="UP000305654"/>
    </source>
</evidence>